<accession>A0AA92R618</accession>
<keyword evidence="4 6" id="KW-0808">Transferase</keyword>
<proteinExistence type="predicted"/>
<evidence type="ECO:0000256" key="4">
    <source>
        <dbReference type="ARBA" id="ARBA00022679"/>
    </source>
</evidence>
<sequence length="346" mass="40311">MKFVNIINDDKFTADYINFVEDNLDMSEQVFFVFKTHDKFPIKERSNIFSYDKNKHNYFDYLVFLKNLVKHGIKAEKIIIHGLFKIKITQILWVLRFLLPKCYWAVWGGDLYSRDENLLTRRGRYKEFFRKKVIKDMGYIITSIKGDYENVVKWYGTKAPHLPYFMYPASLYHDIPIADKKDNKLNILVGNSADPTNNHEEAFAKIAPFVNENVRVICPLNYGSKKHASAIVDLGNKMFGSSFEPILDYIKYDEYMSLLTTVDIAVFNHNRQQAMSTTRVLLGMGKTVYLRKETSSFETLRNVGAIVHDINEFSLEVSVSDGEKNARAIQQYYSKESLIKNLQAIY</sequence>
<name>A0AA92R618_9VIBR</name>
<dbReference type="AlphaFoldDB" id="A0AA92R618"/>
<organism evidence="6 7">
    <name type="scientific">Vibrio diabolicus</name>
    <dbReference type="NCBI Taxonomy" id="50719"/>
    <lineage>
        <taxon>Bacteria</taxon>
        <taxon>Pseudomonadati</taxon>
        <taxon>Pseudomonadota</taxon>
        <taxon>Gammaproteobacteria</taxon>
        <taxon>Vibrionales</taxon>
        <taxon>Vibrionaceae</taxon>
        <taxon>Vibrio</taxon>
        <taxon>Vibrio diabolicus subgroup</taxon>
    </lineage>
</organism>
<dbReference type="EMBL" id="CP069195">
    <property type="protein sequence ID" value="QRG82658.1"/>
    <property type="molecule type" value="Genomic_DNA"/>
</dbReference>
<keyword evidence="3 6" id="KW-0328">Glycosyltransferase</keyword>
<dbReference type="EC" id="2.4.1.325" evidence="6"/>
<protein>
    <submittedName>
        <fullName evidence="6">TDP-N-acetylfucosamine:lipid II N-acetylfucosaminyltransferase</fullName>
        <ecNumber evidence="6">2.4.1.325</ecNumber>
    </submittedName>
</protein>
<evidence type="ECO:0000256" key="2">
    <source>
        <dbReference type="ARBA" id="ARBA00022519"/>
    </source>
</evidence>
<evidence type="ECO:0000256" key="1">
    <source>
        <dbReference type="ARBA" id="ARBA00022475"/>
    </source>
</evidence>
<evidence type="ECO:0000313" key="7">
    <source>
        <dbReference type="Proteomes" id="UP000596337"/>
    </source>
</evidence>
<evidence type="ECO:0000313" key="6">
    <source>
        <dbReference type="EMBL" id="QRG82658.1"/>
    </source>
</evidence>
<gene>
    <name evidence="6" type="ORF">JOS67_13960</name>
</gene>
<keyword evidence="5" id="KW-0472">Membrane</keyword>
<dbReference type="GO" id="GO:0102031">
    <property type="term" value="F:4-acetamido-4,6-dideoxy-D-galactose transferase activity"/>
    <property type="evidence" value="ECO:0007669"/>
    <property type="project" value="UniProtKB-EC"/>
</dbReference>
<keyword evidence="1" id="KW-1003">Cell membrane</keyword>
<dbReference type="GO" id="GO:0008417">
    <property type="term" value="F:fucosyltransferase activity"/>
    <property type="evidence" value="ECO:0007669"/>
    <property type="project" value="InterPro"/>
</dbReference>
<dbReference type="GO" id="GO:0009246">
    <property type="term" value="P:enterobacterial common antigen biosynthetic process"/>
    <property type="evidence" value="ECO:0007669"/>
    <property type="project" value="InterPro"/>
</dbReference>
<dbReference type="Proteomes" id="UP000596337">
    <property type="component" value="Chromosome 1"/>
</dbReference>
<dbReference type="InterPro" id="IPR009993">
    <property type="entry name" value="WecF"/>
</dbReference>
<dbReference type="RefSeq" id="WP_203346733.1">
    <property type="nucleotide sequence ID" value="NZ_CP069195.1"/>
</dbReference>
<evidence type="ECO:0000256" key="5">
    <source>
        <dbReference type="ARBA" id="ARBA00023136"/>
    </source>
</evidence>
<evidence type="ECO:0000256" key="3">
    <source>
        <dbReference type="ARBA" id="ARBA00022676"/>
    </source>
</evidence>
<dbReference type="Pfam" id="PF07429">
    <property type="entry name" value="Glyco_transf_56"/>
    <property type="match status" value="1"/>
</dbReference>
<keyword evidence="2" id="KW-0997">Cell inner membrane</keyword>
<reference evidence="6 7" key="1">
    <citation type="submission" date="2021-01" db="EMBL/GenBank/DDBJ databases">
        <title>Characterization of a novel blaVMB-2- harboring plasmid in Vibrio diabolicus.</title>
        <authorList>
            <person name="Liu M."/>
        </authorList>
    </citation>
    <scope>NUCLEOTIDE SEQUENCE [LARGE SCALE GENOMIC DNA]</scope>
    <source>
        <strain evidence="6 7">SLV18</strain>
    </source>
</reference>